<evidence type="ECO:0000256" key="1">
    <source>
        <dbReference type="ARBA" id="ARBA00001954"/>
    </source>
</evidence>
<evidence type="ECO:0000256" key="5">
    <source>
        <dbReference type="ARBA" id="ARBA00022553"/>
    </source>
</evidence>
<evidence type="ECO:0000256" key="13">
    <source>
        <dbReference type="ARBA" id="ARBA00022840"/>
    </source>
</evidence>
<name>A0A183UAX1_TOXCA</name>
<dbReference type="Pfam" id="PF07719">
    <property type="entry name" value="TPR_2"/>
    <property type="match status" value="1"/>
</dbReference>
<evidence type="ECO:0000256" key="7">
    <source>
        <dbReference type="ARBA" id="ARBA00022737"/>
    </source>
</evidence>
<dbReference type="FunFam" id="2.40.50.360:FF:000001">
    <property type="entry name" value="RuvB-like helicase"/>
    <property type="match status" value="1"/>
</dbReference>
<dbReference type="Gene3D" id="1.25.40.10">
    <property type="entry name" value="Tetratricopeptide repeat domain"/>
    <property type="match status" value="3"/>
</dbReference>
<evidence type="ECO:0000256" key="14">
    <source>
        <dbReference type="ARBA" id="ARBA00022853"/>
    </source>
</evidence>
<evidence type="ECO:0000256" key="3">
    <source>
        <dbReference type="ARBA" id="ARBA00007519"/>
    </source>
</evidence>
<feature type="coiled-coil region" evidence="22">
    <location>
        <begin position="334"/>
        <end position="372"/>
    </location>
</feature>
<dbReference type="GO" id="GO:0044666">
    <property type="term" value="C:MLL3/4 complex"/>
    <property type="evidence" value="ECO:0007669"/>
    <property type="project" value="TreeGrafter"/>
</dbReference>
<keyword evidence="7" id="KW-0677">Repeat</keyword>
<keyword evidence="14" id="KW-0156">Chromatin regulator</keyword>
<dbReference type="Gene3D" id="2.60.120.650">
    <property type="entry name" value="Cupin"/>
    <property type="match status" value="2"/>
</dbReference>
<dbReference type="Pfam" id="PF17856">
    <property type="entry name" value="TIP49_C"/>
    <property type="match status" value="1"/>
</dbReference>
<comment type="similarity">
    <text evidence="3">Belongs to the RuvB family.</text>
</comment>
<dbReference type="InterPro" id="IPR048562">
    <property type="entry name" value="KDM6A_B-like_C-hel"/>
</dbReference>
<keyword evidence="9" id="KW-0378">Hydrolase</keyword>
<feature type="compositionally biased region" description="Low complexity" evidence="23">
    <location>
        <begin position="408"/>
        <end position="417"/>
    </location>
</feature>
<dbReference type="GO" id="GO:0010628">
    <property type="term" value="P:positive regulation of gene expression"/>
    <property type="evidence" value="ECO:0007669"/>
    <property type="project" value="UniProtKB-ARBA"/>
</dbReference>
<dbReference type="InterPro" id="IPR013105">
    <property type="entry name" value="TPR_2"/>
</dbReference>
<dbReference type="Proteomes" id="UP000050794">
    <property type="component" value="Unassembled WGS sequence"/>
</dbReference>
<proteinExistence type="inferred from homology"/>
<dbReference type="InterPro" id="IPR027417">
    <property type="entry name" value="P-loop_NTPase"/>
</dbReference>
<dbReference type="InterPro" id="IPR003347">
    <property type="entry name" value="JmjC_dom"/>
</dbReference>
<dbReference type="SMART" id="SM00558">
    <property type="entry name" value="JmjC"/>
    <property type="match status" value="1"/>
</dbReference>
<feature type="region of interest" description="Disordered" evidence="23">
    <location>
        <begin position="1514"/>
        <end position="1536"/>
    </location>
</feature>
<dbReference type="PROSITE" id="PS50293">
    <property type="entry name" value="TPR_REGION"/>
    <property type="match status" value="1"/>
</dbReference>
<dbReference type="Gene3D" id="2.10.110.20">
    <property type="match status" value="1"/>
</dbReference>
<dbReference type="SMART" id="SM00382">
    <property type="entry name" value="AAA"/>
    <property type="match status" value="1"/>
</dbReference>
<feature type="compositionally biased region" description="Low complexity" evidence="23">
    <location>
        <begin position="1516"/>
        <end position="1536"/>
    </location>
</feature>
<dbReference type="SUPFAM" id="SSF51197">
    <property type="entry name" value="Clavaminate synthase-like"/>
    <property type="match status" value="1"/>
</dbReference>
<feature type="repeat" description="TPR" evidence="21">
    <location>
        <begin position="230"/>
        <end position="263"/>
    </location>
</feature>
<dbReference type="PANTHER" id="PTHR14017">
    <property type="entry name" value="LYSINE-SPECIFIC DEMETHYLASE"/>
    <property type="match status" value="1"/>
</dbReference>
<evidence type="ECO:0000256" key="18">
    <source>
        <dbReference type="ARBA" id="ARBA00023242"/>
    </source>
</evidence>
<dbReference type="Pfam" id="PF02373">
    <property type="entry name" value="JmjC"/>
    <property type="match status" value="1"/>
</dbReference>
<keyword evidence="10 21" id="KW-0802">TPR repeat</keyword>
<dbReference type="Gene3D" id="1.20.58.1370">
    <property type="match status" value="1"/>
</dbReference>
<dbReference type="GO" id="GO:0003678">
    <property type="term" value="F:DNA helicase activity"/>
    <property type="evidence" value="ECO:0007669"/>
    <property type="project" value="UniProtKB-EC"/>
</dbReference>
<evidence type="ECO:0000256" key="10">
    <source>
        <dbReference type="ARBA" id="ARBA00022803"/>
    </source>
</evidence>
<dbReference type="InterPro" id="IPR011990">
    <property type="entry name" value="TPR-like_helical_dom_sf"/>
</dbReference>
<reference evidence="27" key="1">
    <citation type="submission" date="2016-06" db="UniProtKB">
        <authorList>
            <consortium name="WormBaseParasite"/>
        </authorList>
    </citation>
    <scope>IDENTIFICATION</scope>
</reference>
<dbReference type="Gene3D" id="3.40.50.300">
    <property type="entry name" value="P-loop containing nucleotide triphosphate hydrolases"/>
    <property type="match status" value="1"/>
</dbReference>
<evidence type="ECO:0000256" key="20">
    <source>
        <dbReference type="ARBA" id="ARBA00080575"/>
    </source>
</evidence>
<reference evidence="25 26" key="2">
    <citation type="submission" date="2018-11" db="EMBL/GenBank/DDBJ databases">
        <authorList>
            <consortium name="Pathogen Informatics"/>
        </authorList>
    </citation>
    <scope>NUCLEOTIDE SEQUENCE [LARGE SCALE GENOMIC DNA]</scope>
</reference>
<keyword evidence="16" id="KW-0560">Oxidoreductase</keyword>
<keyword evidence="26" id="KW-1185">Reference proteome</keyword>
<dbReference type="GO" id="GO:0071558">
    <property type="term" value="F:histone H3K27me2/H3K27me3 demethylase activity"/>
    <property type="evidence" value="ECO:0007669"/>
    <property type="project" value="TreeGrafter"/>
</dbReference>
<dbReference type="GO" id="GO:0016787">
    <property type="term" value="F:hydrolase activity"/>
    <property type="evidence" value="ECO:0007669"/>
    <property type="project" value="UniProtKB-KW"/>
</dbReference>
<feature type="region of interest" description="Disordered" evidence="23">
    <location>
        <begin position="401"/>
        <end position="428"/>
    </location>
</feature>
<accession>A0A183UAX1</accession>
<dbReference type="InterPro" id="IPR048560">
    <property type="entry name" value="KDM6A_B-like_GATAL"/>
</dbReference>
<dbReference type="GO" id="GO:0005524">
    <property type="term" value="F:ATP binding"/>
    <property type="evidence" value="ECO:0007669"/>
    <property type="project" value="UniProtKB-KW"/>
</dbReference>
<keyword evidence="22" id="KW-0175">Coiled coil</keyword>
<dbReference type="PROSITE" id="PS51184">
    <property type="entry name" value="JMJC"/>
    <property type="match status" value="1"/>
</dbReference>
<dbReference type="Pfam" id="PF06068">
    <property type="entry name" value="TIP49"/>
    <property type="match status" value="1"/>
</dbReference>
<sequence>MIFTWIHCSAAEAFNRLLFSYPSLAISVEVHARLGFIYKNLEKFDLALKVSVHLELDHNDDFRQVQCSHLNAALNDKAESSFLSKTELRFHIAHCYDCAGDLERAFHEYRTLSLDQSVSLSNTLHAQILRQLGWICYRRECAADARHQKISEAEQYLTQSRELEPSCGKTYYYLGRCYGELPERAHDAFTNYRQSIDKSEADADTWCSIGVLYQQQSQPMDALQLDSEHSAAWSDLGRLYEVNGQFSDALHCFKKAIKYRPAAPEALKARIRVLEKELHPSSLLIGNLRSLQPNKLPGLEEAWRLPIPAELSQRQEEFLKKMTSDLSATQVELMRVLRANKANLAERDRNLLEELERRYGDQEEAMSDVEQHLDSDSLPLVSQDDLMNVLGGAGTVVVKTEGGHADDGATASTSASGNVVPKQEPSDGAHASTSLQRFLIWVGVSSPVGIDLYGLKMNGAFQEEAVSSTSDLPYSFSLNAAVHVPVTITAEELLERCHKRVEKPSEFMEIFDERVPPPIPPDAPNEKLPPEKALRQTPVVIVDSRKDAHGIELQNFCYNNTIALIRGMTTALKMDLSLFSTKSLLEIAPEHEALILIAKMVVYSPFEMVVYSPFEIRKEENAIEKILICLLNIYPTKFQVEVRTQYRMPTDQNVDHLGNLTWACHSVRSFTTIAKYAQYQAQSFQYSLKEEAEKLRAAGAKYGGGSSDSNTVSSKRRRVAPFDESPMPMKILKFGTNVDLSDENKFRLVFVMAQLTELNKMPAFCRLIAGCNMLTHLGHTVYGMNTVQMYMKVPGARTPGHQENNCLASVNINIGPGECEWFGVPYEYWPVIDDMLRKRGLDFLKGVWWPDIDDLLEAGVPVHRFTQKAGDMVWVGSGCVHWVQSTGWCNNVAWNVGPLTAPQLQMAIFSHEWNKLHGYKSLVPLQHLCWQLARNIRFSNQKMYVIIKQMLIRSLAYCKMVADMVTAAGKSIKVHPRQKGEVSHYCSTCEIEVWNVLLVREMNGKFPVYCVQCARKADLVNFLVLQQYSFDELSSVFDHFRLHPMTIEPGTEAAKAKLVKIDEVKSTARKQRVATHSHVKGLGLDPDTFLPKNNAGGFIGQMEAREAAGIIVEMIRSKRMAGRAILLAGPPGTGKTAIALAMAQELGDKMPFCPMVGSEVFSAEVKKTEVLMENFRRAIGLRVREKKEVYEGEVTELTPLEADNPTGGYGKTISHVVITLKTAKGSKQLKLDPTIYDTILKQKVEVGDVIHIEASSGAVKRLGRCDVYATEFDLEADEFVPLPKGDVHKSKEVVQDVTLHDLDVANARPQGQGGEMISLVGQLMRPKKTEITDRLRQEINAVVNDYIDQGIAELLPGVLFIDEVHMLDLECFTYLHRALESTISPIVIFATNRGRCKVRGTDMMSTHGIPSDLLDRILIVTTKPYKMDEIIAIVKIRAEAEAVRLEDGALTLLGEIGSRASLRYVVQLLTPAKLLAEVYGRDTVTENDIRECSELFIDAKTSSQMLLSDRCAKGDAGTSATTAAPSSTSTGTPMES</sequence>
<organism evidence="26 27">
    <name type="scientific">Toxocara canis</name>
    <name type="common">Canine roundworm</name>
    <dbReference type="NCBI Taxonomy" id="6265"/>
    <lineage>
        <taxon>Eukaryota</taxon>
        <taxon>Metazoa</taxon>
        <taxon>Ecdysozoa</taxon>
        <taxon>Nematoda</taxon>
        <taxon>Chromadorea</taxon>
        <taxon>Rhabditida</taxon>
        <taxon>Spirurina</taxon>
        <taxon>Ascaridomorpha</taxon>
        <taxon>Ascaridoidea</taxon>
        <taxon>Toxocaridae</taxon>
        <taxon>Toxocara</taxon>
    </lineage>
</organism>
<dbReference type="WBParaSite" id="TCNE_0000564101-mRNA-1">
    <property type="protein sequence ID" value="TCNE_0000564101-mRNA-1"/>
    <property type="gene ID" value="TCNE_0000564101"/>
</dbReference>
<evidence type="ECO:0000256" key="23">
    <source>
        <dbReference type="SAM" id="MobiDB-lite"/>
    </source>
</evidence>
<evidence type="ECO:0000313" key="25">
    <source>
        <dbReference type="EMBL" id="VDM36838.1"/>
    </source>
</evidence>
<comment type="similarity">
    <text evidence="19">Belongs to the UTX family.</text>
</comment>
<keyword evidence="8" id="KW-0547">Nucleotide-binding</keyword>
<evidence type="ECO:0000256" key="11">
    <source>
        <dbReference type="ARBA" id="ARBA00022806"/>
    </source>
</evidence>
<dbReference type="InterPro" id="IPR046941">
    <property type="entry name" value="KDM6_GATAL_sf"/>
</dbReference>
<evidence type="ECO:0000256" key="12">
    <source>
        <dbReference type="ARBA" id="ARBA00022833"/>
    </source>
</evidence>
<dbReference type="InterPro" id="IPR051630">
    <property type="entry name" value="Corepressor-Demethylase"/>
</dbReference>
<dbReference type="SUPFAM" id="SSF52540">
    <property type="entry name" value="P-loop containing nucleoside triphosphate hydrolases"/>
    <property type="match status" value="1"/>
</dbReference>
<evidence type="ECO:0000259" key="24">
    <source>
        <dbReference type="PROSITE" id="PS51184"/>
    </source>
</evidence>
<dbReference type="SMART" id="SM00028">
    <property type="entry name" value="TPR"/>
    <property type="match status" value="4"/>
</dbReference>
<evidence type="ECO:0000256" key="16">
    <source>
        <dbReference type="ARBA" id="ARBA00023002"/>
    </source>
</evidence>
<dbReference type="SUPFAM" id="SSF48452">
    <property type="entry name" value="TPR-like"/>
    <property type="match status" value="2"/>
</dbReference>
<dbReference type="FunFam" id="1.10.8.60:FF:000010">
    <property type="entry name" value="RuvB-like helicase"/>
    <property type="match status" value="1"/>
</dbReference>
<keyword evidence="18" id="KW-0539">Nucleus</keyword>
<protein>
    <recommendedName>
        <fullName evidence="4">DNA helicase</fullName>
        <ecNumber evidence="4">3.6.4.12</ecNumber>
    </recommendedName>
    <alternativeName>
        <fullName evidence="20">Pontin</fullName>
    </alternativeName>
</protein>
<evidence type="ECO:0000256" key="9">
    <source>
        <dbReference type="ARBA" id="ARBA00022801"/>
    </source>
</evidence>
<dbReference type="GO" id="GO:0031490">
    <property type="term" value="F:chromatin DNA binding"/>
    <property type="evidence" value="ECO:0007669"/>
    <property type="project" value="TreeGrafter"/>
</dbReference>
<keyword evidence="13" id="KW-0067">ATP-binding</keyword>
<evidence type="ECO:0000256" key="2">
    <source>
        <dbReference type="ARBA" id="ARBA00004123"/>
    </source>
</evidence>
<comment type="cofactor">
    <cofactor evidence="1">
        <name>Fe(2+)</name>
        <dbReference type="ChEBI" id="CHEBI:29033"/>
    </cofactor>
</comment>
<comment type="subcellular location">
    <subcellularLocation>
        <location evidence="2">Nucleus</location>
    </subcellularLocation>
</comment>
<dbReference type="Gene3D" id="2.40.50.360">
    <property type="entry name" value="RuvB-like helicase, domain II"/>
    <property type="match status" value="1"/>
</dbReference>
<evidence type="ECO:0000313" key="26">
    <source>
        <dbReference type="Proteomes" id="UP000050794"/>
    </source>
</evidence>
<evidence type="ECO:0000256" key="15">
    <source>
        <dbReference type="ARBA" id="ARBA00022964"/>
    </source>
</evidence>
<keyword evidence="5" id="KW-0597">Phosphoprotein</keyword>
<evidence type="ECO:0000256" key="6">
    <source>
        <dbReference type="ARBA" id="ARBA00022723"/>
    </source>
</evidence>
<dbReference type="GO" id="GO:0000978">
    <property type="term" value="F:RNA polymerase II cis-regulatory region sequence-specific DNA binding"/>
    <property type="evidence" value="ECO:0007669"/>
    <property type="project" value="TreeGrafter"/>
</dbReference>
<dbReference type="Gene3D" id="1.10.8.60">
    <property type="match status" value="1"/>
</dbReference>
<evidence type="ECO:0000256" key="22">
    <source>
        <dbReference type="SAM" id="Coils"/>
    </source>
</evidence>
<dbReference type="InterPro" id="IPR041048">
    <property type="entry name" value="RuvB-like_C"/>
</dbReference>
<gene>
    <name evidence="25" type="ORF">TCNE_LOCUS5641</name>
</gene>
<dbReference type="GO" id="GO:0046872">
    <property type="term" value="F:metal ion binding"/>
    <property type="evidence" value="ECO:0007669"/>
    <property type="project" value="UniProtKB-KW"/>
</dbReference>
<evidence type="ECO:0000256" key="19">
    <source>
        <dbReference type="ARBA" id="ARBA00034483"/>
    </source>
</evidence>
<evidence type="ECO:0000256" key="4">
    <source>
        <dbReference type="ARBA" id="ARBA00012551"/>
    </source>
</evidence>
<dbReference type="Pfam" id="PF21322">
    <property type="entry name" value="KDM6_C-hel"/>
    <property type="match status" value="1"/>
</dbReference>
<evidence type="ECO:0000256" key="8">
    <source>
        <dbReference type="ARBA" id="ARBA00022741"/>
    </source>
</evidence>
<dbReference type="Pfam" id="PF21326">
    <property type="entry name" value="KDM6_GATAL"/>
    <property type="match status" value="1"/>
</dbReference>
<keyword evidence="17" id="KW-0408">Iron</keyword>
<keyword evidence="6" id="KW-0479">Metal-binding</keyword>
<evidence type="ECO:0000256" key="21">
    <source>
        <dbReference type="PROSITE-ProRule" id="PRU00339"/>
    </source>
</evidence>
<dbReference type="InterPro" id="IPR003593">
    <property type="entry name" value="AAA+_ATPase"/>
</dbReference>
<keyword evidence="12" id="KW-0862">Zinc</keyword>
<evidence type="ECO:0000256" key="17">
    <source>
        <dbReference type="ARBA" id="ARBA00023004"/>
    </source>
</evidence>
<dbReference type="EMBL" id="UYWY01019376">
    <property type="protein sequence ID" value="VDM36838.1"/>
    <property type="molecule type" value="Genomic_DNA"/>
</dbReference>
<evidence type="ECO:0000313" key="27">
    <source>
        <dbReference type="WBParaSite" id="TCNE_0000564101-mRNA-1"/>
    </source>
</evidence>
<dbReference type="InterPro" id="IPR042487">
    <property type="entry name" value="RuvBL1/2_DNA/RNA_bd_dom"/>
</dbReference>
<dbReference type="InterPro" id="IPR019734">
    <property type="entry name" value="TPR_rpt"/>
</dbReference>
<dbReference type="PANTHER" id="PTHR14017:SF1">
    <property type="entry name" value="LD02225P"/>
    <property type="match status" value="1"/>
</dbReference>
<dbReference type="EC" id="3.6.4.12" evidence="4"/>
<dbReference type="PROSITE" id="PS50005">
    <property type="entry name" value="TPR"/>
    <property type="match status" value="1"/>
</dbReference>
<dbReference type="InterPro" id="IPR010339">
    <property type="entry name" value="TIP49_P-loop"/>
</dbReference>
<keyword evidence="15" id="KW-0223">Dioxygenase</keyword>
<keyword evidence="11" id="KW-0347">Helicase</keyword>
<feature type="domain" description="JmjC" evidence="24">
    <location>
        <begin position="750"/>
        <end position="913"/>
    </location>
</feature>